<feature type="transmembrane region" description="Helical" evidence="2">
    <location>
        <begin position="212"/>
        <end position="231"/>
    </location>
</feature>
<reference evidence="3" key="1">
    <citation type="submission" date="2021-01" db="EMBL/GenBank/DDBJ databases">
        <title>Whole genome shotgun sequence of Dactylosporangium siamense NBRC 106093.</title>
        <authorList>
            <person name="Komaki H."/>
            <person name="Tamura T."/>
        </authorList>
    </citation>
    <scope>NUCLEOTIDE SEQUENCE</scope>
    <source>
        <strain evidence="3">NBRC 106093</strain>
    </source>
</reference>
<feature type="region of interest" description="Disordered" evidence="1">
    <location>
        <begin position="1"/>
        <end position="22"/>
    </location>
</feature>
<feature type="transmembrane region" description="Helical" evidence="2">
    <location>
        <begin position="90"/>
        <end position="111"/>
    </location>
</feature>
<comment type="caution">
    <text evidence="3">The sequence shown here is derived from an EMBL/GenBank/DDBJ whole genome shotgun (WGS) entry which is preliminary data.</text>
</comment>
<evidence type="ECO:0000256" key="1">
    <source>
        <dbReference type="SAM" id="MobiDB-lite"/>
    </source>
</evidence>
<evidence type="ECO:0000256" key="2">
    <source>
        <dbReference type="SAM" id="Phobius"/>
    </source>
</evidence>
<organism evidence="3 4">
    <name type="scientific">Dactylosporangium siamense</name>
    <dbReference type="NCBI Taxonomy" id="685454"/>
    <lineage>
        <taxon>Bacteria</taxon>
        <taxon>Bacillati</taxon>
        <taxon>Actinomycetota</taxon>
        <taxon>Actinomycetes</taxon>
        <taxon>Micromonosporales</taxon>
        <taxon>Micromonosporaceae</taxon>
        <taxon>Dactylosporangium</taxon>
    </lineage>
</organism>
<sequence length="359" mass="37601">MSPAERRHDRPEGQGQGGSTMTDLERRYARWTALFYPAGYRRERGSELVDTYLSLAAPDRKRPSAADVADLAVGGLRQHLRIAQGLGPGFRLAGVLALATLAACATGWAIFEAVVPWAPWFPQRGPFLSSLGVPVWAAWLVAVVVYVAAPGRWFRGAVGLAVLVTAGSVVLAAMVPGVHRPPLFVLLPQVVLGIVALGAAGRQPRWVRQLPLAAAAAIVPVAVSTAPRFVFSGDFYYEAGATALPAAAVTLLIGGALLAFGLAARHDHRGVWALLILLTPIGMLALNPLSAMLDDTGPGRSIIPVWSHMVGASVLVLMVGLVSMPLAIAARGRLPSGGRPVHTDAVRCPTCGAPSASVR</sequence>
<feature type="transmembrane region" description="Helical" evidence="2">
    <location>
        <begin position="305"/>
        <end position="329"/>
    </location>
</feature>
<keyword evidence="2" id="KW-0472">Membrane</keyword>
<keyword evidence="2" id="KW-0812">Transmembrane</keyword>
<name>A0A919PXA7_9ACTN</name>
<gene>
    <name evidence="3" type="ORF">Dsi01nite_083740</name>
</gene>
<feature type="transmembrane region" description="Helical" evidence="2">
    <location>
        <begin position="271"/>
        <end position="293"/>
    </location>
</feature>
<evidence type="ECO:0000313" key="3">
    <source>
        <dbReference type="EMBL" id="GIG50333.1"/>
    </source>
</evidence>
<dbReference type="AlphaFoldDB" id="A0A919PXA7"/>
<feature type="transmembrane region" description="Helical" evidence="2">
    <location>
        <begin position="131"/>
        <end position="149"/>
    </location>
</feature>
<keyword evidence="2" id="KW-1133">Transmembrane helix</keyword>
<proteinExistence type="predicted"/>
<accession>A0A919PXA7</accession>
<feature type="transmembrane region" description="Helical" evidence="2">
    <location>
        <begin position="243"/>
        <end position="264"/>
    </location>
</feature>
<dbReference type="EMBL" id="BONQ01000129">
    <property type="protein sequence ID" value="GIG50333.1"/>
    <property type="molecule type" value="Genomic_DNA"/>
</dbReference>
<feature type="transmembrane region" description="Helical" evidence="2">
    <location>
        <begin position="181"/>
        <end position="200"/>
    </location>
</feature>
<feature type="compositionally biased region" description="Basic and acidic residues" evidence="1">
    <location>
        <begin position="1"/>
        <end position="12"/>
    </location>
</feature>
<evidence type="ECO:0000313" key="4">
    <source>
        <dbReference type="Proteomes" id="UP000660611"/>
    </source>
</evidence>
<dbReference type="Proteomes" id="UP000660611">
    <property type="component" value="Unassembled WGS sequence"/>
</dbReference>
<protein>
    <submittedName>
        <fullName evidence="3">Uncharacterized protein</fullName>
    </submittedName>
</protein>
<keyword evidence="4" id="KW-1185">Reference proteome</keyword>
<feature type="transmembrane region" description="Helical" evidence="2">
    <location>
        <begin position="156"/>
        <end position="175"/>
    </location>
</feature>